<keyword evidence="3" id="KW-0732">Signal</keyword>
<evidence type="ECO:0000256" key="3">
    <source>
        <dbReference type="SAM" id="SignalP"/>
    </source>
</evidence>
<dbReference type="InterPro" id="IPR054491">
    <property type="entry name" value="MGH1-like_GH"/>
</dbReference>
<evidence type="ECO:0000256" key="1">
    <source>
        <dbReference type="SAM" id="MobiDB-lite"/>
    </source>
</evidence>
<sequence>MRILYAMSTLALSVAASTCDERNLERDAATVLADHMDEELGGIGAGKRSVVGFQYMKPAEALLAAQALAHEDFDQAATQVQRILGYRKSDGLLPHLVYGPSVPSYLQWLPSNQTFHPGPALWQQIAVREDQKKEIVSNSTFDTSTISAPPVGGDVAWEIFRLAPYDLMLGVRTNAVQFLCHVYEPLMTIQKHLFSTRRSSNGLLTVRHPWETFSSLSPHWKGFLANLKKAPDYKIIVRSIPEETRNRFAIGASTMFSAHDAIKNMYEPMIYLAAQTHRRGQSSEIYSRKSTVLEYITYASARDETAQFGVEDVEFNSLMLRSSLGLVNIGRVLVEHASVCKGFTLTQNELLNDVKELRAMASGLKEALIGTNTTQGLWNTSADFFADSSRMALTTTHSLRGSLPSYAVELDDDKKMRLMKHFLSEPGSFSFFCARFPAVFLACSGDDSAGAAESFDVRSADTTWILYNYFVQRGFVRNKFLGLADYLRNKTRDMICKATTPTRPHLSWFPISLTMEEPAPAALAAAYDSRNGAPVAVFDDNYLGSTLAAATLLNILLPAVTLPPSPDTPPIDHRILSVIMCVELVVAFGVAISCFLFSVYFVANRPRHTRLFPGSKASTGAAERDPRDKLDLHGDELEDRGRLSPSGSSWAERYSESSCSDDYSPRSGHARNELEHALISGVDEHYGSFNEAEQPHTPSNSAWKAAKNALADISPW</sequence>
<dbReference type="Gene3D" id="1.50.10.10">
    <property type="match status" value="1"/>
</dbReference>
<dbReference type="InterPro" id="IPR012341">
    <property type="entry name" value="6hp_glycosidase-like_sf"/>
</dbReference>
<evidence type="ECO:0000313" key="6">
    <source>
        <dbReference type="Proteomes" id="UP001162029"/>
    </source>
</evidence>
<feature type="chain" id="PRO_5043942451" description="Mannosylglycerate hydrolase MGH1-like glycoside hydrolase domain-containing protein" evidence="3">
    <location>
        <begin position="17"/>
        <end position="716"/>
    </location>
</feature>
<keyword evidence="2" id="KW-0812">Transmembrane</keyword>
<keyword evidence="2" id="KW-0472">Membrane</keyword>
<gene>
    <name evidence="5" type="ORF">PDE001_LOCUS1417</name>
</gene>
<reference evidence="5" key="1">
    <citation type="submission" date="2022-12" db="EMBL/GenBank/DDBJ databases">
        <authorList>
            <person name="Webb A."/>
        </authorList>
    </citation>
    <scope>NUCLEOTIDE SEQUENCE</scope>
    <source>
        <strain evidence="5">Pd1</strain>
    </source>
</reference>
<dbReference type="SUPFAM" id="SSF48208">
    <property type="entry name" value="Six-hairpin glycosidases"/>
    <property type="match status" value="1"/>
</dbReference>
<evidence type="ECO:0000259" key="4">
    <source>
        <dbReference type="Pfam" id="PF22422"/>
    </source>
</evidence>
<dbReference type="Pfam" id="PF22422">
    <property type="entry name" value="MGH1-like_GH"/>
    <property type="match status" value="1"/>
</dbReference>
<accession>A0AAV0T9M9</accession>
<dbReference type="EMBL" id="CANTFM010000237">
    <property type="protein sequence ID" value="CAI5715948.1"/>
    <property type="molecule type" value="Genomic_DNA"/>
</dbReference>
<dbReference type="AlphaFoldDB" id="A0AAV0T9M9"/>
<feature type="signal peptide" evidence="3">
    <location>
        <begin position="1"/>
        <end position="16"/>
    </location>
</feature>
<proteinExistence type="predicted"/>
<feature type="compositionally biased region" description="Basic and acidic residues" evidence="1">
    <location>
        <begin position="622"/>
        <end position="642"/>
    </location>
</feature>
<dbReference type="GO" id="GO:0005975">
    <property type="term" value="P:carbohydrate metabolic process"/>
    <property type="evidence" value="ECO:0007669"/>
    <property type="project" value="InterPro"/>
</dbReference>
<name>A0AAV0T9M9_9STRA</name>
<organism evidence="5 6">
    <name type="scientific">Peronospora destructor</name>
    <dbReference type="NCBI Taxonomy" id="86335"/>
    <lineage>
        <taxon>Eukaryota</taxon>
        <taxon>Sar</taxon>
        <taxon>Stramenopiles</taxon>
        <taxon>Oomycota</taxon>
        <taxon>Peronosporomycetes</taxon>
        <taxon>Peronosporales</taxon>
        <taxon>Peronosporaceae</taxon>
        <taxon>Peronospora</taxon>
    </lineage>
</organism>
<keyword evidence="6" id="KW-1185">Reference proteome</keyword>
<feature type="region of interest" description="Disordered" evidence="1">
    <location>
        <begin position="612"/>
        <end position="668"/>
    </location>
</feature>
<evidence type="ECO:0000256" key="2">
    <source>
        <dbReference type="SAM" id="Phobius"/>
    </source>
</evidence>
<comment type="caution">
    <text evidence="5">The sequence shown here is derived from an EMBL/GenBank/DDBJ whole genome shotgun (WGS) entry which is preliminary data.</text>
</comment>
<evidence type="ECO:0000313" key="5">
    <source>
        <dbReference type="EMBL" id="CAI5715948.1"/>
    </source>
</evidence>
<feature type="transmembrane region" description="Helical" evidence="2">
    <location>
        <begin position="575"/>
        <end position="603"/>
    </location>
</feature>
<protein>
    <recommendedName>
        <fullName evidence="4">Mannosylglycerate hydrolase MGH1-like glycoside hydrolase domain-containing protein</fullName>
    </recommendedName>
</protein>
<dbReference type="Proteomes" id="UP001162029">
    <property type="component" value="Unassembled WGS sequence"/>
</dbReference>
<feature type="domain" description="Mannosylglycerate hydrolase MGH1-like glycoside hydrolase" evidence="4">
    <location>
        <begin position="59"/>
        <end position="427"/>
    </location>
</feature>
<keyword evidence="2" id="KW-1133">Transmembrane helix</keyword>
<dbReference type="InterPro" id="IPR008928">
    <property type="entry name" value="6-hairpin_glycosidase_sf"/>
</dbReference>